<accession>A0A4Q2RF30</accession>
<reference evidence="1 2" key="1">
    <citation type="submission" date="2018-09" db="EMBL/GenBank/DDBJ databases">
        <authorList>
            <person name="Grouzdev D.S."/>
            <person name="Krutkina M.S."/>
        </authorList>
    </citation>
    <scope>NUCLEOTIDE SEQUENCE [LARGE SCALE GENOMIC DNA]</scope>
    <source>
        <strain evidence="1 2">RmlP001</strain>
    </source>
</reference>
<name>A0A4Q2RF30_9HYPH</name>
<dbReference type="RefSeq" id="WP_129218222.1">
    <property type="nucleotide sequence ID" value="NZ_QYBC01000004.1"/>
</dbReference>
<sequence>MALIVSLALPTAAWAENRGSADDQLACTPDVYRLCSSFIPDEDAITACLQQHKPQLSPACRTVFSRPATAAKPQGQDDD</sequence>
<dbReference type="OrthoDB" id="8245037at2"/>
<evidence type="ECO:0000313" key="1">
    <source>
        <dbReference type="EMBL" id="RYB06286.1"/>
    </source>
</evidence>
<proteinExistence type="predicted"/>
<comment type="caution">
    <text evidence="1">The sequence shown here is derived from an EMBL/GenBank/DDBJ whole genome shotgun (WGS) entry which is preliminary data.</text>
</comment>
<organism evidence="1 2">
    <name type="scientific">Lichenibacterium ramalinae</name>
    <dbReference type="NCBI Taxonomy" id="2316527"/>
    <lineage>
        <taxon>Bacteria</taxon>
        <taxon>Pseudomonadati</taxon>
        <taxon>Pseudomonadota</taxon>
        <taxon>Alphaproteobacteria</taxon>
        <taxon>Hyphomicrobiales</taxon>
        <taxon>Lichenihabitantaceae</taxon>
        <taxon>Lichenibacterium</taxon>
    </lineage>
</organism>
<dbReference type="Proteomes" id="UP000289411">
    <property type="component" value="Unassembled WGS sequence"/>
</dbReference>
<dbReference type="AlphaFoldDB" id="A0A4Q2RF30"/>
<dbReference type="EMBL" id="QYBC01000004">
    <property type="protein sequence ID" value="RYB06286.1"/>
    <property type="molecule type" value="Genomic_DNA"/>
</dbReference>
<protein>
    <recommendedName>
        <fullName evidence="3">Cysteine rich repeat-containing protein</fullName>
    </recommendedName>
</protein>
<evidence type="ECO:0008006" key="3">
    <source>
        <dbReference type="Google" id="ProtNLM"/>
    </source>
</evidence>
<gene>
    <name evidence="1" type="ORF">D3272_05865</name>
</gene>
<keyword evidence="2" id="KW-1185">Reference proteome</keyword>
<reference evidence="1 2" key="2">
    <citation type="submission" date="2019-02" db="EMBL/GenBank/DDBJ databases">
        <title>'Lichenibacterium ramalinii' gen. nov. sp. nov., 'Lichenibacterium minor' gen. nov. sp. nov.</title>
        <authorList>
            <person name="Pankratov T."/>
        </authorList>
    </citation>
    <scope>NUCLEOTIDE SEQUENCE [LARGE SCALE GENOMIC DNA]</scope>
    <source>
        <strain evidence="1 2">RmlP001</strain>
    </source>
</reference>
<evidence type="ECO:0000313" key="2">
    <source>
        <dbReference type="Proteomes" id="UP000289411"/>
    </source>
</evidence>